<dbReference type="CDD" id="cd20524">
    <property type="entry name" value="CYCLIN_CCNH_rpt1"/>
    <property type="match status" value="1"/>
</dbReference>
<dbReference type="InterPro" id="IPR027081">
    <property type="entry name" value="CyclinH/Ccl1"/>
</dbReference>
<dbReference type="InterPro" id="IPR036915">
    <property type="entry name" value="Cyclin-like_sf"/>
</dbReference>
<dbReference type="Pfam" id="PF00134">
    <property type="entry name" value="Cyclin_N"/>
    <property type="match status" value="1"/>
</dbReference>
<dbReference type="GO" id="GO:0006357">
    <property type="term" value="P:regulation of transcription by RNA polymerase II"/>
    <property type="evidence" value="ECO:0007669"/>
    <property type="project" value="InterPro"/>
</dbReference>
<dbReference type="InParanoid" id="A0A6P6Y5V1"/>
<dbReference type="GO" id="GO:0016538">
    <property type="term" value="F:cyclin-dependent protein serine/threonine kinase regulator activity"/>
    <property type="evidence" value="ECO:0007669"/>
    <property type="project" value="InterPro"/>
</dbReference>
<comment type="subunit">
    <text evidence="5">Associates primarily with CDK7 and MAT1 to form the CAK complex. CAK can further associate with the core-TFIIH to form the TFIIH basal transcription factor.</text>
</comment>
<organism evidence="9 10">
    <name type="scientific">Dermatophagoides pteronyssinus</name>
    <name type="common">European house dust mite</name>
    <dbReference type="NCBI Taxonomy" id="6956"/>
    <lineage>
        <taxon>Eukaryota</taxon>
        <taxon>Metazoa</taxon>
        <taxon>Ecdysozoa</taxon>
        <taxon>Arthropoda</taxon>
        <taxon>Chelicerata</taxon>
        <taxon>Arachnida</taxon>
        <taxon>Acari</taxon>
        <taxon>Acariformes</taxon>
        <taxon>Sarcoptiformes</taxon>
        <taxon>Astigmata</taxon>
        <taxon>Psoroptidia</taxon>
        <taxon>Analgoidea</taxon>
        <taxon>Pyroglyphidae</taxon>
        <taxon>Dermatophagoidinae</taxon>
        <taxon>Dermatophagoides</taxon>
    </lineage>
</organism>
<dbReference type="AlphaFoldDB" id="A0A6P6Y5V1"/>
<accession>A0A6P6Y5V1</accession>
<evidence type="ECO:0000256" key="5">
    <source>
        <dbReference type="ARBA" id="ARBA00026042"/>
    </source>
</evidence>
<dbReference type="InterPro" id="IPR043198">
    <property type="entry name" value="Cyclin/Ssn8"/>
</dbReference>
<dbReference type="CTD" id="40429"/>
<name>A0A6P6Y5V1_DERPT</name>
<dbReference type="Gene3D" id="1.10.472.10">
    <property type="entry name" value="Cyclin-like"/>
    <property type="match status" value="2"/>
</dbReference>
<evidence type="ECO:0000256" key="2">
    <source>
        <dbReference type="ARBA" id="ARBA00019496"/>
    </source>
</evidence>
<dbReference type="OrthoDB" id="6496182at2759"/>
<dbReference type="RefSeq" id="XP_027200862.1">
    <property type="nucleotide sequence ID" value="XM_027345061.1"/>
</dbReference>
<dbReference type="OMA" id="EPQIMLK"/>
<evidence type="ECO:0000256" key="4">
    <source>
        <dbReference type="ARBA" id="ARBA00025343"/>
    </source>
</evidence>
<evidence type="ECO:0000256" key="6">
    <source>
        <dbReference type="RuleBase" id="RU000383"/>
    </source>
</evidence>
<reference evidence="10" key="1">
    <citation type="submission" date="2025-08" db="UniProtKB">
        <authorList>
            <consortium name="RefSeq"/>
        </authorList>
    </citation>
    <scope>IDENTIFICATION</scope>
    <source>
        <strain evidence="10">Airmid</strain>
    </source>
</reference>
<evidence type="ECO:0000313" key="10">
    <source>
        <dbReference type="RefSeq" id="XP_027200862.1"/>
    </source>
</evidence>
<evidence type="ECO:0000256" key="1">
    <source>
        <dbReference type="ARBA" id="ARBA00008638"/>
    </source>
</evidence>
<dbReference type="GO" id="GO:0006351">
    <property type="term" value="P:DNA-templated transcription"/>
    <property type="evidence" value="ECO:0007669"/>
    <property type="project" value="InterPro"/>
</dbReference>
<dbReference type="NCBIfam" id="TIGR00569">
    <property type="entry name" value="ccl1"/>
    <property type="match status" value="1"/>
</dbReference>
<dbReference type="SUPFAM" id="SSF47954">
    <property type="entry name" value="Cyclin-like"/>
    <property type="match status" value="2"/>
</dbReference>
<dbReference type="Proteomes" id="UP000515146">
    <property type="component" value="Unplaced"/>
</dbReference>
<dbReference type="KEGG" id="dpte:113794910"/>
<dbReference type="InterPro" id="IPR013763">
    <property type="entry name" value="Cyclin-like_dom"/>
</dbReference>
<evidence type="ECO:0000256" key="7">
    <source>
        <dbReference type="SAM" id="MobiDB-lite"/>
    </source>
</evidence>
<keyword evidence="3 6" id="KW-0195">Cyclin</keyword>
<evidence type="ECO:0000313" key="9">
    <source>
        <dbReference type="Proteomes" id="UP000515146"/>
    </source>
</evidence>
<comment type="similarity">
    <text evidence="1">Belongs to the cyclin family. Cyclin C subfamily.</text>
</comment>
<feature type="domain" description="Cyclin-like" evidence="8">
    <location>
        <begin position="64"/>
        <end position="151"/>
    </location>
</feature>
<dbReference type="InterPro" id="IPR006671">
    <property type="entry name" value="Cyclin_N"/>
</dbReference>
<evidence type="ECO:0000256" key="3">
    <source>
        <dbReference type="ARBA" id="ARBA00023127"/>
    </source>
</evidence>
<proteinExistence type="inferred from homology"/>
<protein>
    <recommendedName>
        <fullName evidence="2">Cyclin-H</fullName>
    </recommendedName>
</protein>
<dbReference type="Pfam" id="PF16899">
    <property type="entry name" value="Cyclin_C_2"/>
    <property type="match status" value="1"/>
</dbReference>
<dbReference type="CDD" id="cd20525">
    <property type="entry name" value="CYCLIN_CCNH_rpt2"/>
    <property type="match status" value="1"/>
</dbReference>
<dbReference type="FunCoup" id="A0A6P6Y5V1">
    <property type="interactions" value="1558"/>
</dbReference>
<dbReference type="InterPro" id="IPR031658">
    <property type="entry name" value="Cyclin_C_2"/>
</dbReference>
<dbReference type="GeneID" id="113794910"/>
<keyword evidence="9" id="KW-1185">Reference proteome</keyword>
<comment type="function">
    <text evidence="4">Regulates CDK7, the catalytic subunit of the CDK-activating kinase (CAK) enzymatic complex. CAK activates the cyclin-associated kinases CDK1, CDK2, CDK4 and CDK6 by threonine phosphorylation. CAK complexed to the core-TFIIH basal transcription factor activates RNA polymerase II by serine phosphorylation of the repetitive C-terminal domain (CTD) of its large subunit (POLR2A), allowing its escape from the promoter and elongation of the transcripts. Involved in cell cycle control and in RNA transcription by RNA polymerase II. Its expression and activity are constant throughout the cell cycle.</text>
</comment>
<feature type="region of interest" description="Disordered" evidence="7">
    <location>
        <begin position="291"/>
        <end position="360"/>
    </location>
</feature>
<evidence type="ECO:0000259" key="8">
    <source>
        <dbReference type="SMART" id="SM00385"/>
    </source>
</evidence>
<sequence>MFRTTTHYKYWIFDDEDELYRRRQEANHRFIRDNITLINVKPDEVPKHFLTMAEEVALVNYYLSLLRDFCRRFNPPIPKYVTSTSIQYFKRFYLNNSVMEHHPKHLIVTCVYLAAKIEEFNVTMDQFVKNVKGDREKAAEIVLNNELLLLHKINYQLIIWHPYRSIEGFLIDIKTRCKSSSSNQDPERYRQHIDTFIDQCFLTDAFFLLCPNQLALLAIIYAADKFGESMDEYLQILFGDNSSNEIAFLHKWMIKTNDLIRKIEQPAKNYVKQIDSKLEYIQNKLMSLKRTGSSSKRPIDSDEEEIDDDNDQIQDDDDDDVVMENDTTTIPYERYSSHYRSAQDRNEQNILERSNNKRNK</sequence>
<dbReference type="SMART" id="SM00385">
    <property type="entry name" value="CYCLIN"/>
    <property type="match status" value="1"/>
</dbReference>
<dbReference type="PANTHER" id="PTHR10026">
    <property type="entry name" value="CYCLIN"/>
    <property type="match status" value="1"/>
</dbReference>
<dbReference type="GO" id="GO:0070985">
    <property type="term" value="C:transcription factor TFIIK complex"/>
    <property type="evidence" value="ECO:0007669"/>
    <property type="project" value="InterPro"/>
</dbReference>
<feature type="compositionally biased region" description="Acidic residues" evidence="7">
    <location>
        <begin position="301"/>
        <end position="323"/>
    </location>
</feature>
<gene>
    <name evidence="10" type="primary">LOC113794910</name>
</gene>